<accession>A0A0R3PI74</accession>
<gene>
    <name evidence="2" type="ORF">ACOC_LOCUS4052</name>
</gene>
<sequence length="93" mass="9599">MCGKWLKQTGDRAEATTSDTKLGSAGGDEGDEGALHLATSSAQGTDATSTTSARLSPLPAPSAALRAHYAAFRRRHSAFANGRAWIGSRIPGN</sequence>
<reference evidence="4" key="1">
    <citation type="submission" date="2017-02" db="UniProtKB">
        <authorList>
            <consortium name="WormBaseParasite"/>
        </authorList>
    </citation>
    <scope>IDENTIFICATION</scope>
</reference>
<reference evidence="2 3" key="2">
    <citation type="submission" date="2018-11" db="EMBL/GenBank/DDBJ databases">
        <authorList>
            <consortium name="Pathogen Informatics"/>
        </authorList>
    </citation>
    <scope>NUCLEOTIDE SEQUENCE [LARGE SCALE GENOMIC DNA]</scope>
    <source>
        <strain evidence="2 3">Costa Rica</strain>
    </source>
</reference>
<dbReference type="EMBL" id="UYYA01001854">
    <property type="protein sequence ID" value="VDM55637.1"/>
    <property type="molecule type" value="Genomic_DNA"/>
</dbReference>
<proteinExistence type="predicted"/>
<organism evidence="4">
    <name type="scientific">Angiostrongylus costaricensis</name>
    <name type="common">Nematode worm</name>
    <dbReference type="NCBI Taxonomy" id="334426"/>
    <lineage>
        <taxon>Eukaryota</taxon>
        <taxon>Metazoa</taxon>
        <taxon>Ecdysozoa</taxon>
        <taxon>Nematoda</taxon>
        <taxon>Chromadorea</taxon>
        <taxon>Rhabditida</taxon>
        <taxon>Rhabditina</taxon>
        <taxon>Rhabditomorpha</taxon>
        <taxon>Strongyloidea</taxon>
        <taxon>Metastrongylidae</taxon>
        <taxon>Angiostrongylus</taxon>
    </lineage>
</organism>
<dbReference type="WBParaSite" id="ACOC_0000405101-mRNA-1">
    <property type="protein sequence ID" value="ACOC_0000405101-mRNA-1"/>
    <property type="gene ID" value="ACOC_0000405101"/>
</dbReference>
<evidence type="ECO:0000313" key="4">
    <source>
        <dbReference type="WBParaSite" id="ACOC_0000405101-mRNA-1"/>
    </source>
</evidence>
<name>A0A0R3PI74_ANGCS</name>
<protein>
    <submittedName>
        <fullName evidence="2 4">Uncharacterized protein</fullName>
    </submittedName>
</protein>
<dbReference type="Proteomes" id="UP000267027">
    <property type="component" value="Unassembled WGS sequence"/>
</dbReference>
<dbReference type="AlphaFoldDB" id="A0A0R3PI74"/>
<keyword evidence="3" id="KW-1185">Reference proteome</keyword>
<feature type="region of interest" description="Disordered" evidence="1">
    <location>
        <begin position="1"/>
        <end position="60"/>
    </location>
</feature>
<evidence type="ECO:0000313" key="2">
    <source>
        <dbReference type="EMBL" id="VDM55637.1"/>
    </source>
</evidence>
<evidence type="ECO:0000313" key="3">
    <source>
        <dbReference type="Proteomes" id="UP000267027"/>
    </source>
</evidence>
<evidence type="ECO:0000256" key="1">
    <source>
        <dbReference type="SAM" id="MobiDB-lite"/>
    </source>
</evidence>
<feature type="compositionally biased region" description="Polar residues" evidence="1">
    <location>
        <begin position="38"/>
        <end position="51"/>
    </location>
</feature>